<feature type="compositionally biased region" description="Basic and acidic residues" evidence="1">
    <location>
        <begin position="1"/>
        <end position="14"/>
    </location>
</feature>
<dbReference type="EMBL" id="MOOB01000146">
    <property type="protein sequence ID" value="OQE68804.1"/>
    <property type="molecule type" value="Genomic_DNA"/>
</dbReference>
<evidence type="ECO:0008006" key="6">
    <source>
        <dbReference type="Google" id="ProtNLM"/>
    </source>
</evidence>
<dbReference type="InterPro" id="IPR036397">
    <property type="entry name" value="RNaseH_sf"/>
</dbReference>
<dbReference type="GO" id="GO:0015074">
    <property type="term" value="P:DNA integration"/>
    <property type="evidence" value="ECO:0007669"/>
    <property type="project" value="InterPro"/>
</dbReference>
<dbReference type="InterPro" id="IPR012337">
    <property type="entry name" value="RNaseH-like_sf"/>
</dbReference>
<dbReference type="Pfam" id="PF01498">
    <property type="entry name" value="HTH_Tnp_Tc3_2"/>
    <property type="match status" value="1"/>
</dbReference>
<dbReference type="Pfam" id="PF13358">
    <property type="entry name" value="DDE_3"/>
    <property type="match status" value="1"/>
</dbReference>
<dbReference type="Proteomes" id="UP000191691">
    <property type="component" value="Unassembled WGS sequence"/>
</dbReference>
<protein>
    <recommendedName>
        <fullName evidence="6">Tc1-like transposase DDE domain-containing protein</fullName>
    </recommendedName>
</protein>
<dbReference type="GO" id="GO:0006313">
    <property type="term" value="P:DNA transposition"/>
    <property type="evidence" value="ECO:0007669"/>
    <property type="project" value="InterPro"/>
</dbReference>
<evidence type="ECO:0000313" key="5">
    <source>
        <dbReference type="Proteomes" id="UP000191691"/>
    </source>
</evidence>
<comment type="caution">
    <text evidence="4">The sequence shown here is derived from an EMBL/GenBank/DDBJ whole genome shotgun (WGS) entry which is preliminary data.</text>
</comment>
<reference evidence="5" key="1">
    <citation type="journal article" date="2017" name="Nat. Microbiol.">
        <title>Global analysis of biosynthetic gene clusters reveals vast potential of secondary metabolite production in Penicillium species.</title>
        <authorList>
            <person name="Nielsen J.C."/>
            <person name="Grijseels S."/>
            <person name="Prigent S."/>
            <person name="Ji B."/>
            <person name="Dainat J."/>
            <person name="Nielsen K.F."/>
            <person name="Frisvad J.C."/>
            <person name="Workman M."/>
            <person name="Nielsen J."/>
        </authorList>
    </citation>
    <scope>NUCLEOTIDE SEQUENCE [LARGE SCALE GENOMIC DNA]</scope>
    <source>
        <strain evidence="5">IBT 13039</strain>
    </source>
</reference>
<accession>A0A1V6X0Y5</accession>
<feature type="domain" description="Tc1-like transposase DDE" evidence="3">
    <location>
        <begin position="204"/>
        <end position="263"/>
    </location>
</feature>
<gene>
    <name evidence="4" type="ORF">PENNAL_c0146G05085</name>
</gene>
<dbReference type="InterPro" id="IPR038717">
    <property type="entry name" value="Tc1-like_DDE_dom"/>
</dbReference>
<dbReference type="SUPFAM" id="SSF53098">
    <property type="entry name" value="Ribonuclease H-like"/>
    <property type="match status" value="1"/>
</dbReference>
<dbReference type="GO" id="GO:0003677">
    <property type="term" value="F:DNA binding"/>
    <property type="evidence" value="ECO:0007669"/>
    <property type="project" value="InterPro"/>
</dbReference>
<dbReference type="PANTHER" id="PTHR23022:SF119">
    <property type="entry name" value="TC1-LIKE TRANSPOSASE DDE DOMAIN-CONTAINING PROTEIN"/>
    <property type="match status" value="1"/>
</dbReference>
<dbReference type="InterPro" id="IPR052338">
    <property type="entry name" value="Transposase_5"/>
</dbReference>
<evidence type="ECO:0000256" key="1">
    <source>
        <dbReference type="SAM" id="MobiDB-lite"/>
    </source>
</evidence>
<proteinExistence type="predicted"/>
<organism evidence="4 5">
    <name type="scientific">Penicillium nalgiovense</name>
    <dbReference type="NCBI Taxonomy" id="60175"/>
    <lineage>
        <taxon>Eukaryota</taxon>
        <taxon>Fungi</taxon>
        <taxon>Dikarya</taxon>
        <taxon>Ascomycota</taxon>
        <taxon>Pezizomycotina</taxon>
        <taxon>Eurotiomycetes</taxon>
        <taxon>Eurotiomycetidae</taxon>
        <taxon>Eurotiales</taxon>
        <taxon>Aspergillaceae</taxon>
        <taxon>Penicillium</taxon>
    </lineage>
</organism>
<dbReference type="PANTHER" id="PTHR23022">
    <property type="entry name" value="TRANSPOSABLE ELEMENT-RELATED"/>
    <property type="match status" value="1"/>
</dbReference>
<dbReference type="Gene3D" id="3.30.420.10">
    <property type="entry name" value="Ribonuclease H-like superfamily/Ribonuclease H"/>
    <property type="match status" value="1"/>
</dbReference>
<dbReference type="STRING" id="60175.A0A1V6X0Y5"/>
<name>A0A1V6X0Y5_PENNA</name>
<sequence>MARSKELPPYESKRAHGVSISRPGGPRKLTEEDRDRVYDTIQSRPDIKYEDLLAEVDYKVKAISIWRLTHEMGLRKWRKMDRPYLTPIHAAKRLNWALTYRHFTPEDWRRVFWSDETIVERGQGAQKEWTFIPPKDQLRNRNSGVQMTLSKGKQLKQMFWACFSGAPRKTGLIPLYGDPNAIRKGITKEVIYNLYRGILPTLLANEDAIFQHDNAPTHTAYIVQELLREMNINVMDWPPYSPDLNLIENLWALLKADILKLRPWLREIPNNNETWAELVDAAQYAWENLTVHHFVNLAETMPHRVEEVIKYEGWHTSY</sequence>
<feature type="region of interest" description="Disordered" evidence="1">
    <location>
        <begin position="1"/>
        <end position="33"/>
    </location>
</feature>
<keyword evidence="5" id="KW-1185">Reference proteome</keyword>
<dbReference type="InterPro" id="IPR002492">
    <property type="entry name" value="Transposase_Tc1-like"/>
</dbReference>
<dbReference type="OMA" id="TSIVEIM"/>
<evidence type="ECO:0000259" key="3">
    <source>
        <dbReference type="Pfam" id="PF13358"/>
    </source>
</evidence>
<dbReference type="AlphaFoldDB" id="A0A1V6X0Y5"/>
<feature type="domain" description="Transposase Tc1-like" evidence="2">
    <location>
        <begin position="35"/>
        <end position="102"/>
    </location>
</feature>
<evidence type="ECO:0000259" key="2">
    <source>
        <dbReference type="Pfam" id="PF01498"/>
    </source>
</evidence>
<evidence type="ECO:0000313" key="4">
    <source>
        <dbReference type="EMBL" id="OQE68804.1"/>
    </source>
</evidence>